<evidence type="ECO:0000259" key="11">
    <source>
        <dbReference type="PROSITE" id="PS50109"/>
    </source>
</evidence>
<dbReference type="Proteomes" id="UP000274358">
    <property type="component" value="Unassembled WGS sequence"/>
</dbReference>
<gene>
    <name evidence="13" type="ORF">EKH80_02055</name>
</gene>
<evidence type="ECO:0000313" key="14">
    <source>
        <dbReference type="Proteomes" id="UP000274358"/>
    </source>
</evidence>
<dbReference type="GO" id="GO:0000155">
    <property type="term" value="F:phosphorelay sensor kinase activity"/>
    <property type="evidence" value="ECO:0007669"/>
    <property type="project" value="InterPro"/>
</dbReference>
<accession>A0A3S0WYV9</accession>
<dbReference type="PANTHER" id="PTHR45436">
    <property type="entry name" value="SENSOR HISTIDINE KINASE YKOH"/>
    <property type="match status" value="1"/>
</dbReference>
<dbReference type="AlphaFoldDB" id="A0A3S0WYV9"/>
<comment type="subcellular location">
    <subcellularLocation>
        <location evidence="2">Membrane</location>
    </subcellularLocation>
</comment>
<dbReference type="PANTHER" id="PTHR45436:SF8">
    <property type="entry name" value="HISTIDINE KINASE"/>
    <property type="match status" value="1"/>
</dbReference>
<dbReference type="SMART" id="SM00388">
    <property type="entry name" value="HisKA"/>
    <property type="match status" value="1"/>
</dbReference>
<evidence type="ECO:0000313" key="13">
    <source>
        <dbReference type="EMBL" id="RUL79994.1"/>
    </source>
</evidence>
<dbReference type="PROSITE" id="PS50109">
    <property type="entry name" value="HIS_KIN"/>
    <property type="match status" value="1"/>
</dbReference>
<evidence type="ECO:0000259" key="12">
    <source>
        <dbReference type="PROSITE" id="PS50885"/>
    </source>
</evidence>
<feature type="domain" description="Histidine kinase" evidence="11">
    <location>
        <begin position="244"/>
        <end position="459"/>
    </location>
</feature>
<keyword evidence="6 10" id="KW-0812">Transmembrane</keyword>
<dbReference type="InterPro" id="IPR008358">
    <property type="entry name" value="Sig_transdc_His_kin/Pase_MprB"/>
</dbReference>
<dbReference type="PROSITE" id="PS50885">
    <property type="entry name" value="HAMP"/>
    <property type="match status" value="1"/>
</dbReference>
<dbReference type="InterPro" id="IPR050428">
    <property type="entry name" value="TCS_sensor_his_kinase"/>
</dbReference>
<dbReference type="InterPro" id="IPR036097">
    <property type="entry name" value="HisK_dim/P_sf"/>
</dbReference>
<dbReference type="Gene3D" id="1.10.287.130">
    <property type="match status" value="1"/>
</dbReference>
<dbReference type="Pfam" id="PF00672">
    <property type="entry name" value="HAMP"/>
    <property type="match status" value="1"/>
</dbReference>
<comment type="catalytic activity">
    <reaction evidence="1">
        <text>ATP + protein L-histidine = ADP + protein N-phospho-L-histidine.</text>
        <dbReference type="EC" id="2.7.13.3"/>
    </reaction>
</comment>
<keyword evidence="8 10" id="KW-1133">Transmembrane helix</keyword>
<sequence length="465" mass="50829">MSHPASSLLGASLFKSAAFRLAALQAFLFALAALVLFLVSWLAARNYIEGQLRQDISDEAAEVAVLHANVRADAVRRVLARRPRTPFDYGLFERDHTLIAGDVRQEPAIGWSKVDQREEHARSGGYVRRMLVLATTLDDGRILVVGRDLASVEQLDSLLKRTFTWASLAVVLLALMGGMVTALSYLRRVEVVASAASRIAAGDLGARVAVTRRGDEFDRLAVSLNSMLERIQTLVEGMRQVSSDIAHDLRTPLTHLRQKLETAMQEATSIESYDQACERALADVDGVLETFSALLRITKVESRQRQAGFAEVALSPLLERLADDYRPMLEDDGRMLHTDIAPGVQVHGDALLLTQMVVNLIENALHHTPPGTPVRLKLEALDKLRRVIIEDAGPGIPAHERTRVLKRFVRLDAARTTPGNGLGLALVAAVADLHQIALTLADAGPGLRVQLDFTFPPNISKGVTP</sequence>
<dbReference type="SUPFAM" id="SSF158472">
    <property type="entry name" value="HAMP domain-like"/>
    <property type="match status" value="1"/>
</dbReference>
<evidence type="ECO:0000256" key="3">
    <source>
        <dbReference type="ARBA" id="ARBA00012438"/>
    </source>
</evidence>
<reference evidence="13 14" key="1">
    <citation type="submission" date="2018-12" db="EMBL/GenBank/DDBJ databases">
        <title>Dyella dinghuensis sp. nov. DHOA06 and Dyella choica sp. nov. 4M-K27, isolated from forest soil.</title>
        <authorList>
            <person name="Qiu L.-H."/>
            <person name="Gao Z.-H."/>
        </authorList>
    </citation>
    <scope>NUCLEOTIDE SEQUENCE [LARGE SCALE GENOMIC DNA]</scope>
    <source>
        <strain evidence="13 14">4M-K27</strain>
    </source>
</reference>
<dbReference type="InterPro" id="IPR003660">
    <property type="entry name" value="HAMP_dom"/>
</dbReference>
<feature type="transmembrane region" description="Helical" evidence="10">
    <location>
        <begin position="163"/>
        <end position="186"/>
    </location>
</feature>
<dbReference type="EC" id="2.7.13.3" evidence="3"/>
<name>A0A3S0WYV9_9GAMM</name>
<evidence type="ECO:0000256" key="5">
    <source>
        <dbReference type="ARBA" id="ARBA00022679"/>
    </source>
</evidence>
<keyword evidence="4" id="KW-0597">Phosphoprotein</keyword>
<protein>
    <recommendedName>
        <fullName evidence="3">histidine kinase</fullName>
        <ecNumber evidence="3">2.7.13.3</ecNumber>
    </recommendedName>
</protein>
<dbReference type="InterPro" id="IPR003594">
    <property type="entry name" value="HATPase_dom"/>
</dbReference>
<keyword evidence="7" id="KW-0418">Kinase</keyword>
<dbReference type="PRINTS" id="PR01780">
    <property type="entry name" value="LANTIREGPROT"/>
</dbReference>
<dbReference type="SMART" id="SM00304">
    <property type="entry name" value="HAMP"/>
    <property type="match status" value="1"/>
</dbReference>
<dbReference type="SUPFAM" id="SSF55874">
    <property type="entry name" value="ATPase domain of HSP90 chaperone/DNA topoisomerase II/histidine kinase"/>
    <property type="match status" value="1"/>
</dbReference>
<dbReference type="SUPFAM" id="SSF47384">
    <property type="entry name" value="Homodimeric domain of signal transducing histidine kinase"/>
    <property type="match status" value="1"/>
</dbReference>
<feature type="transmembrane region" description="Helical" evidence="10">
    <location>
        <begin position="22"/>
        <end position="44"/>
    </location>
</feature>
<evidence type="ECO:0000256" key="1">
    <source>
        <dbReference type="ARBA" id="ARBA00000085"/>
    </source>
</evidence>
<evidence type="ECO:0000256" key="10">
    <source>
        <dbReference type="SAM" id="Phobius"/>
    </source>
</evidence>
<evidence type="ECO:0000256" key="2">
    <source>
        <dbReference type="ARBA" id="ARBA00004370"/>
    </source>
</evidence>
<dbReference type="InterPro" id="IPR005467">
    <property type="entry name" value="His_kinase_dom"/>
</dbReference>
<keyword evidence="10" id="KW-0472">Membrane</keyword>
<evidence type="ECO:0000256" key="6">
    <source>
        <dbReference type="ARBA" id="ARBA00022692"/>
    </source>
</evidence>
<proteinExistence type="predicted"/>
<dbReference type="GO" id="GO:0005886">
    <property type="term" value="C:plasma membrane"/>
    <property type="evidence" value="ECO:0007669"/>
    <property type="project" value="TreeGrafter"/>
</dbReference>
<dbReference type="InterPro" id="IPR036890">
    <property type="entry name" value="HATPase_C_sf"/>
</dbReference>
<dbReference type="Pfam" id="PF02518">
    <property type="entry name" value="HATPase_c"/>
    <property type="match status" value="1"/>
</dbReference>
<dbReference type="CDD" id="cd00082">
    <property type="entry name" value="HisKA"/>
    <property type="match status" value="1"/>
</dbReference>
<organism evidence="13 14">
    <name type="scientific">Dyella choica</name>
    <dbReference type="NCBI Taxonomy" id="1927959"/>
    <lineage>
        <taxon>Bacteria</taxon>
        <taxon>Pseudomonadati</taxon>
        <taxon>Pseudomonadota</taxon>
        <taxon>Gammaproteobacteria</taxon>
        <taxon>Lysobacterales</taxon>
        <taxon>Rhodanobacteraceae</taxon>
        <taxon>Dyella</taxon>
    </lineage>
</organism>
<evidence type="ECO:0000256" key="8">
    <source>
        <dbReference type="ARBA" id="ARBA00022989"/>
    </source>
</evidence>
<comment type="caution">
    <text evidence="13">The sequence shown here is derived from an EMBL/GenBank/DDBJ whole genome shotgun (WGS) entry which is preliminary data.</text>
</comment>
<dbReference type="InterPro" id="IPR003661">
    <property type="entry name" value="HisK_dim/P_dom"/>
</dbReference>
<dbReference type="SMART" id="SM00387">
    <property type="entry name" value="HATPase_c"/>
    <property type="match status" value="1"/>
</dbReference>
<dbReference type="OrthoDB" id="9809766at2"/>
<keyword evidence="5" id="KW-0808">Transferase</keyword>
<keyword evidence="9" id="KW-0902">Two-component regulatory system</keyword>
<dbReference type="Gene3D" id="3.30.565.10">
    <property type="entry name" value="Histidine kinase-like ATPase, C-terminal domain"/>
    <property type="match status" value="1"/>
</dbReference>
<dbReference type="Gene3D" id="6.10.340.10">
    <property type="match status" value="1"/>
</dbReference>
<evidence type="ECO:0000256" key="9">
    <source>
        <dbReference type="ARBA" id="ARBA00023012"/>
    </source>
</evidence>
<dbReference type="EMBL" id="RYYV01000001">
    <property type="protein sequence ID" value="RUL79994.1"/>
    <property type="molecule type" value="Genomic_DNA"/>
</dbReference>
<dbReference type="RefSeq" id="WP_126683045.1">
    <property type="nucleotide sequence ID" value="NZ_RYYV01000001.1"/>
</dbReference>
<evidence type="ECO:0000256" key="4">
    <source>
        <dbReference type="ARBA" id="ARBA00022553"/>
    </source>
</evidence>
<keyword evidence="14" id="KW-1185">Reference proteome</keyword>
<feature type="domain" description="HAMP" evidence="12">
    <location>
        <begin position="183"/>
        <end position="236"/>
    </location>
</feature>
<dbReference type="CDD" id="cd06225">
    <property type="entry name" value="HAMP"/>
    <property type="match status" value="1"/>
</dbReference>
<evidence type="ECO:0000256" key="7">
    <source>
        <dbReference type="ARBA" id="ARBA00022777"/>
    </source>
</evidence>